<dbReference type="Gene3D" id="4.10.1000.10">
    <property type="entry name" value="Zinc finger, CCCH-type"/>
    <property type="match status" value="3"/>
</dbReference>
<dbReference type="InterPro" id="IPR045877">
    <property type="entry name" value="ZFP36-like"/>
</dbReference>
<dbReference type="EMBL" id="LSRX01000655">
    <property type="protein sequence ID" value="OLP91661.1"/>
    <property type="molecule type" value="Genomic_DNA"/>
</dbReference>
<evidence type="ECO:0000313" key="11">
    <source>
        <dbReference type="Proteomes" id="UP000186817"/>
    </source>
</evidence>
<evidence type="ECO:0000256" key="7">
    <source>
        <dbReference type="SAM" id="MobiDB-lite"/>
    </source>
</evidence>
<name>A0A1Q9D919_SYMMI</name>
<dbReference type="InterPro" id="IPR036855">
    <property type="entry name" value="Znf_CCCH_sf"/>
</dbReference>
<dbReference type="InterPro" id="IPR035979">
    <property type="entry name" value="RBD_domain_sf"/>
</dbReference>
<feature type="compositionally biased region" description="Low complexity" evidence="7">
    <location>
        <begin position="517"/>
        <end position="527"/>
    </location>
</feature>
<feature type="region of interest" description="Disordered" evidence="7">
    <location>
        <begin position="450"/>
        <end position="527"/>
    </location>
</feature>
<feature type="compositionally biased region" description="Low complexity" evidence="7">
    <location>
        <begin position="143"/>
        <end position="154"/>
    </location>
</feature>
<keyword evidence="11" id="KW-1185">Reference proteome</keyword>
<evidence type="ECO:0000256" key="1">
    <source>
        <dbReference type="ARBA" id="ARBA00022723"/>
    </source>
</evidence>
<keyword evidence="2" id="KW-0677">Repeat</keyword>
<feature type="compositionally biased region" description="Polar residues" evidence="7">
    <location>
        <begin position="155"/>
        <end position="179"/>
    </location>
</feature>
<feature type="region of interest" description="Disordered" evidence="7">
    <location>
        <begin position="576"/>
        <end position="612"/>
    </location>
</feature>
<dbReference type="SUPFAM" id="SSF90229">
    <property type="entry name" value="CCCH zinc finger"/>
    <property type="match status" value="3"/>
</dbReference>
<feature type="domain" description="C3H1-type" evidence="9">
    <location>
        <begin position="44"/>
        <end position="71"/>
    </location>
</feature>
<dbReference type="InterPro" id="IPR041367">
    <property type="entry name" value="Znf-CCCH_4"/>
</dbReference>
<feature type="zinc finger region" description="C3H1-type" evidence="6">
    <location>
        <begin position="9"/>
        <end position="36"/>
    </location>
</feature>
<dbReference type="PROSITE" id="PS50103">
    <property type="entry name" value="ZF_C3H1"/>
    <property type="match status" value="3"/>
</dbReference>
<comment type="caution">
    <text evidence="10">The sequence shown here is derived from an EMBL/GenBank/DDBJ whole genome shotgun (WGS) entry which is preliminary data.</text>
</comment>
<dbReference type="Pfam" id="PF04059">
    <property type="entry name" value="RRM_2"/>
    <property type="match status" value="1"/>
</dbReference>
<evidence type="ECO:0000313" key="10">
    <source>
        <dbReference type="EMBL" id="OLP91661.1"/>
    </source>
</evidence>
<dbReference type="InterPro" id="IPR007201">
    <property type="entry name" value="Mei2-like_Rrm_C"/>
</dbReference>
<dbReference type="Proteomes" id="UP000186817">
    <property type="component" value="Unassembled WGS sequence"/>
</dbReference>
<feature type="domain" description="C3H1-type" evidence="9">
    <location>
        <begin position="9"/>
        <end position="36"/>
    </location>
</feature>
<accession>A0A1Q9D919</accession>
<keyword evidence="3 6" id="KW-0863">Zinc-finger</keyword>
<sequence length="819" mass="88907">MRRRHAAQLFKTDMCKFFLEGRCENGDSCSYAHEATEVRTKPDLTRTSMCRTLLKEGVCNNETCRFAHSESELRSTHGFFKMKMCVFAQSGKCKYGSQCRFAHSVDELRPVQPPATDAPSASCQSIEEESPQKDLFSLTARPSQTYSSSQQESQATCASTTANGGSTSGQSSNENSGSAPTPRAAGEVEPQSSEARSRASLPCSSWNERNERNENSDGSSWASVNSSVTAVPRSEHTGTGSPPATSDSSSSGPGNGQAASSTTGPRTGASPEAKSSARRPTRSSGSDTHSANPQQVTTLLISNVPTYLTQGALLSMFEDLTTTMRGNFDFFYCPWDHKAGHNFGYALINFVDSSRACEFQQGWTGKELCRSGRAHKPLKVVKASLQGLQANVAYFQRIEIGGRCPDVRFRPLYRDEEGSLKHLGIRPESVEAETLGPSAASEVVAAAPELPQEEPDTGQPEGGDAGTGASVAGDGGSSLSTLVPGSAFLPPQEDQEVDVRNEEPRRRAKYRKRRPESAASSVEAQVEAEAHRLRPLQQPLPRQPVSGVDPQELRQLSLQQQQQQLLKIMERHEEEIRRRRMQQREERRPPMRAQGIVSKDPRSQDNESGMSPQLQVIQAQQLQLLAAQQQLLQQMQQKPFPPSLPSSASTCSTLPFPDCGPSADQDLTNALPVRGTASNPGQYLVSHVPSELHESAHMALYMASQTMPSNPQTSLTKTLGQVPLDRQICVGAQGALGSQQGSMPVVPYMMLPVQAFPMPDRPYQCSAGAGMGSACGALALNADEVYTASDLGIRVFQKSRGLIYTIGADCESRHRYKIR</sequence>
<dbReference type="OrthoDB" id="415459at2759"/>
<keyword evidence="4 6" id="KW-0862">Zinc</keyword>
<proteinExistence type="predicted"/>
<dbReference type="Pfam" id="PF00642">
    <property type="entry name" value="zf-CCCH"/>
    <property type="match status" value="1"/>
</dbReference>
<feature type="compositionally biased region" description="Polar residues" evidence="7">
    <location>
        <begin position="282"/>
        <end position="294"/>
    </location>
</feature>
<dbReference type="Pfam" id="PF18044">
    <property type="entry name" value="zf-CCCH_4"/>
    <property type="match status" value="1"/>
</dbReference>
<evidence type="ECO:0000256" key="4">
    <source>
        <dbReference type="ARBA" id="ARBA00022833"/>
    </source>
</evidence>
<feature type="compositionally biased region" description="Basic and acidic residues" evidence="7">
    <location>
        <begin position="576"/>
        <end position="589"/>
    </location>
</feature>
<feature type="domain" description="RRM" evidence="8">
    <location>
        <begin position="297"/>
        <end position="385"/>
    </location>
</feature>
<dbReference type="SUPFAM" id="SSF54928">
    <property type="entry name" value="RNA-binding domain, RBD"/>
    <property type="match status" value="1"/>
</dbReference>
<reference evidence="10 11" key="1">
    <citation type="submission" date="2016-02" db="EMBL/GenBank/DDBJ databases">
        <title>Genome analysis of coral dinoflagellate symbionts highlights evolutionary adaptations to a symbiotic lifestyle.</title>
        <authorList>
            <person name="Aranda M."/>
            <person name="Li Y."/>
            <person name="Liew Y.J."/>
            <person name="Baumgarten S."/>
            <person name="Simakov O."/>
            <person name="Wilson M."/>
            <person name="Piel J."/>
            <person name="Ashoor H."/>
            <person name="Bougouffa S."/>
            <person name="Bajic V.B."/>
            <person name="Ryu T."/>
            <person name="Ravasi T."/>
            <person name="Bayer T."/>
            <person name="Micklem G."/>
            <person name="Kim H."/>
            <person name="Bhak J."/>
            <person name="Lajeunesse T.C."/>
            <person name="Voolstra C.R."/>
        </authorList>
    </citation>
    <scope>NUCLEOTIDE SEQUENCE [LARGE SCALE GENOMIC DNA]</scope>
    <source>
        <strain evidence="10 11">CCMP2467</strain>
    </source>
</reference>
<evidence type="ECO:0000259" key="9">
    <source>
        <dbReference type="PROSITE" id="PS50103"/>
    </source>
</evidence>
<dbReference type="SMART" id="SM00356">
    <property type="entry name" value="ZnF_C3H1"/>
    <property type="match status" value="3"/>
</dbReference>
<organism evidence="10 11">
    <name type="scientific">Symbiodinium microadriaticum</name>
    <name type="common">Dinoflagellate</name>
    <name type="synonym">Zooxanthella microadriatica</name>
    <dbReference type="NCBI Taxonomy" id="2951"/>
    <lineage>
        <taxon>Eukaryota</taxon>
        <taxon>Sar</taxon>
        <taxon>Alveolata</taxon>
        <taxon>Dinophyceae</taxon>
        <taxon>Suessiales</taxon>
        <taxon>Symbiodiniaceae</taxon>
        <taxon>Symbiodinium</taxon>
    </lineage>
</organism>
<protein>
    <submittedName>
        <fullName evidence="10">Protein MEI2-like 2</fullName>
    </submittedName>
</protein>
<evidence type="ECO:0000259" key="8">
    <source>
        <dbReference type="PROSITE" id="PS50102"/>
    </source>
</evidence>
<evidence type="ECO:0000256" key="5">
    <source>
        <dbReference type="PROSITE-ProRule" id="PRU00176"/>
    </source>
</evidence>
<feature type="region of interest" description="Disordered" evidence="7">
    <location>
        <begin position="110"/>
        <end position="294"/>
    </location>
</feature>
<evidence type="ECO:0000256" key="6">
    <source>
        <dbReference type="PROSITE-ProRule" id="PRU00723"/>
    </source>
</evidence>
<gene>
    <name evidence="10" type="primary">ML2</name>
    <name evidence="10" type="ORF">AK812_SmicGene26622</name>
</gene>
<dbReference type="GO" id="GO:0008270">
    <property type="term" value="F:zinc ion binding"/>
    <property type="evidence" value="ECO:0007669"/>
    <property type="project" value="UniProtKB-KW"/>
</dbReference>
<evidence type="ECO:0000256" key="3">
    <source>
        <dbReference type="ARBA" id="ARBA00022771"/>
    </source>
</evidence>
<keyword evidence="1 6" id="KW-0479">Metal-binding</keyword>
<feature type="compositionally biased region" description="Polar residues" evidence="7">
    <location>
        <begin position="216"/>
        <end position="229"/>
    </location>
</feature>
<dbReference type="PANTHER" id="PTHR12547:SF18">
    <property type="entry name" value="PROTEIN TIS11"/>
    <property type="match status" value="1"/>
</dbReference>
<dbReference type="PANTHER" id="PTHR12547">
    <property type="entry name" value="CCCH ZINC FINGER/TIS11-RELATED"/>
    <property type="match status" value="1"/>
</dbReference>
<dbReference type="GO" id="GO:0003729">
    <property type="term" value="F:mRNA binding"/>
    <property type="evidence" value="ECO:0007669"/>
    <property type="project" value="InterPro"/>
</dbReference>
<feature type="compositionally biased region" description="Low complexity" evidence="7">
    <location>
        <begin position="237"/>
        <end position="252"/>
    </location>
</feature>
<dbReference type="PROSITE" id="PS50102">
    <property type="entry name" value="RRM"/>
    <property type="match status" value="1"/>
</dbReference>
<dbReference type="InterPro" id="IPR000571">
    <property type="entry name" value="Znf_CCCH"/>
</dbReference>
<evidence type="ECO:0000256" key="2">
    <source>
        <dbReference type="ARBA" id="ARBA00022737"/>
    </source>
</evidence>
<keyword evidence="5" id="KW-0694">RNA-binding</keyword>
<feature type="zinc finger region" description="C3H1-type" evidence="6">
    <location>
        <begin position="79"/>
        <end position="106"/>
    </location>
</feature>
<dbReference type="InterPro" id="IPR000504">
    <property type="entry name" value="RRM_dom"/>
</dbReference>
<feature type="zinc finger region" description="C3H1-type" evidence="6">
    <location>
        <begin position="44"/>
        <end position="71"/>
    </location>
</feature>
<feature type="domain" description="C3H1-type" evidence="9">
    <location>
        <begin position="79"/>
        <end position="106"/>
    </location>
</feature>
<dbReference type="AlphaFoldDB" id="A0A1Q9D919"/>